<feature type="compositionally biased region" description="Polar residues" evidence="1">
    <location>
        <begin position="15"/>
        <end position="28"/>
    </location>
</feature>
<protein>
    <submittedName>
        <fullName evidence="2">6080_t:CDS:1</fullName>
    </submittedName>
</protein>
<evidence type="ECO:0000313" key="3">
    <source>
        <dbReference type="Proteomes" id="UP000789396"/>
    </source>
</evidence>
<evidence type="ECO:0000256" key="1">
    <source>
        <dbReference type="SAM" id="MobiDB-lite"/>
    </source>
</evidence>
<gene>
    <name evidence="2" type="ORF">RFULGI_LOCUS18428</name>
</gene>
<feature type="compositionally biased region" description="Basic residues" evidence="1">
    <location>
        <begin position="1"/>
        <end position="14"/>
    </location>
</feature>
<dbReference type="Proteomes" id="UP000789396">
    <property type="component" value="Unassembled WGS sequence"/>
</dbReference>
<evidence type="ECO:0000313" key="2">
    <source>
        <dbReference type="EMBL" id="CAG8807921.1"/>
    </source>
</evidence>
<accession>A0A9N9PC09</accession>
<sequence length="94" mass="11204">TSQQKRPKQRKLYRSRSQPQLTQQQPTVDNLLHDIKSMVEGLHDLDVNRLQVVKNKLEHALKEVQRPERDFRLGDWVDKDKNTNLPPNLRIEKQ</sequence>
<feature type="region of interest" description="Disordered" evidence="1">
    <location>
        <begin position="75"/>
        <end position="94"/>
    </location>
</feature>
<comment type="caution">
    <text evidence="2">The sequence shown here is derived from an EMBL/GenBank/DDBJ whole genome shotgun (WGS) entry which is preliminary data.</text>
</comment>
<proteinExistence type="predicted"/>
<keyword evidence="3" id="KW-1185">Reference proteome</keyword>
<dbReference type="EMBL" id="CAJVPZ010080686">
    <property type="protein sequence ID" value="CAG8807921.1"/>
    <property type="molecule type" value="Genomic_DNA"/>
</dbReference>
<feature type="non-terminal residue" evidence="2">
    <location>
        <position position="1"/>
    </location>
</feature>
<dbReference type="AlphaFoldDB" id="A0A9N9PC09"/>
<name>A0A9N9PC09_9GLOM</name>
<feature type="region of interest" description="Disordered" evidence="1">
    <location>
        <begin position="1"/>
        <end position="28"/>
    </location>
</feature>
<reference evidence="2" key="1">
    <citation type="submission" date="2021-06" db="EMBL/GenBank/DDBJ databases">
        <authorList>
            <person name="Kallberg Y."/>
            <person name="Tangrot J."/>
            <person name="Rosling A."/>
        </authorList>
    </citation>
    <scope>NUCLEOTIDE SEQUENCE</scope>
    <source>
        <strain evidence="2">IN212</strain>
    </source>
</reference>
<organism evidence="2 3">
    <name type="scientific">Racocetra fulgida</name>
    <dbReference type="NCBI Taxonomy" id="60492"/>
    <lineage>
        <taxon>Eukaryota</taxon>
        <taxon>Fungi</taxon>
        <taxon>Fungi incertae sedis</taxon>
        <taxon>Mucoromycota</taxon>
        <taxon>Glomeromycotina</taxon>
        <taxon>Glomeromycetes</taxon>
        <taxon>Diversisporales</taxon>
        <taxon>Gigasporaceae</taxon>
        <taxon>Racocetra</taxon>
    </lineage>
</organism>